<reference evidence="1" key="1">
    <citation type="journal article" date="2014" name="Front. Microbiol.">
        <title>High frequency of phylogenetically diverse reductive dehalogenase-homologous genes in deep subseafloor sedimentary metagenomes.</title>
        <authorList>
            <person name="Kawai M."/>
            <person name="Futagami T."/>
            <person name="Toyoda A."/>
            <person name="Takaki Y."/>
            <person name="Nishi S."/>
            <person name="Hori S."/>
            <person name="Arai W."/>
            <person name="Tsubouchi T."/>
            <person name="Morono Y."/>
            <person name="Uchiyama I."/>
            <person name="Ito T."/>
            <person name="Fujiyama A."/>
            <person name="Inagaki F."/>
            <person name="Takami H."/>
        </authorList>
    </citation>
    <scope>NUCLEOTIDE SEQUENCE</scope>
    <source>
        <strain evidence="1">Expedition CK06-06</strain>
    </source>
</reference>
<gene>
    <name evidence="1" type="ORF">S06H3_09772</name>
</gene>
<sequence length="87" mass="9885">MSDLPISSTKEANEGCFRRNETHKRFFAELKHSEDIFAKLTPEAVADGIMMKTDELLSRLPREQRERVVGVLDEASRIRLDAKGAKP</sequence>
<dbReference type="AlphaFoldDB" id="X1NG39"/>
<proteinExistence type="predicted"/>
<evidence type="ECO:0000313" key="1">
    <source>
        <dbReference type="EMBL" id="GAI17639.1"/>
    </source>
</evidence>
<protein>
    <submittedName>
        <fullName evidence="1">Uncharacterized protein</fullName>
    </submittedName>
</protein>
<accession>X1NG39</accession>
<organism evidence="1">
    <name type="scientific">marine sediment metagenome</name>
    <dbReference type="NCBI Taxonomy" id="412755"/>
    <lineage>
        <taxon>unclassified sequences</taxon>
        <taxon>metagenomes</taxon>
        <taxon>ecological metagenomes</taxon>
    </lineage>
</organism>
<dbReference type="EMBL" id="BARV01004377">
    <property type="protein sequence ID" value="GAI17639.1"/>
    <property type="molecule type" value="Genomic_DNA"/>
</dbReference>
<name>X1NG39_9ZZZZ</name>
<comment type="caution">
    <text evidence="1">The sequence shown here is derived from an EMBL/GenBank/DDBJ whole genome shotgun (WGS) entry which is preliminary data.</text>
</comment>